<gene>
    <name evidence="2" type="ORF">PGLA1383_LOCUS45783</name>
</gene>
<comment type="caution">
    <text evidence="2">The sequence shown here is derived from an EMBL/GenBank/DDBJ whole genome shotgun (WGS) entry which is preliminary data.</text>
</comment>
<feature type="region of interest" description="Disordered" evidence="1">
    <location>
        <begin position="49"/>
        <end position="69"/>
    </location>
</feature>
<feature type="non-terminal residue" evidence="2">
    <location>
        <position position="1"/>
    </location>
</feature>
<accession>A0A813GUL4</accession>
<evidence type="ECO:0000313" key="3">
    <source>
        <dbReference type="Proteomes" id="UP000654075"/>
    </source>
</evidence>
<name>A0A813GUL4_POLGL</name>
<dbReference type="Proteomes" id="UP000654075">
    <property type="component" value="Unassembled WGS sequence"/>
</dbReference>
<organism evidence="2 3">
    <name type="scientific">Polarella glacialis</name>
    <name type="common">Dinoflagellate</name>
    <dbReference type="NCBI Taxonomy" id="89957"/>
    <lineage>
        <taxon>Eukaryota</taxon>
        <taxon>Sar</taxon>
        <taxon>Alveolata</taxon>
        <taxon>Dinophyceae</taxon>
        <taxon>Suessiales</taxon>
        <taxon>Suessiaceae</taxon>
        <taxon>Polarella</taxon>
    </lineage>
</organism>
<protein>
    <submittedName>
        <fullName evidence="2">Uncharacterized protein</fullName>
    </submittedName>
</protein>
<dbReference type="EMBL" id="CAJNNV010029620">
    <property type="protein sequence ID" value="CAE8629250.1"/>
    <property type="molecule type" value="Genomic_DNA"/>
</dbReference>
<evidence type="ECO:0000256" key="1">
    <source>
        <dbReference type="SAM" id="MobiDB-lite"/>
    </source>
</evidence>
<keyword evidence="3" id="KW-1185">Reference proteome</keyword>
<reference evidence="2" key="1">
    <citation type="submission" date="2021-02" db="EMBL/GenBank/DDBJ databases">
        <authorList>
            <person name="Dougan E. K."/>
            <person name="Rhodes N."/>
            <person name="Thang M."/>
            <person name="Chan C."/>
        </authorList>
    </citation>
    <scope>NUCLEOTIDE SEQUENCE</scope>
</reference>
<dbReference type="AlphaFoldDB" id="A0A813GUL4"/>
<evidence type="ECO:0000313" key="2">
    <source>
        <dbReference type="EMBL" id="CAE8629250.1"/>
    </source>
</evidence>
<proteinExistence type="predicted"/>
<sequence>LTKRAKSDRLEEDQGDDFVEVLKQLPEAPVLSRANLAASRFGEAVAEMKRRAQERREQQQRNTELEGSLRELVSRAESAGGADEHQTAYHELHQTLRQVDGLVEGGAPGAPGGEALEALRRKAGAVLQEKKTMDETAQQAEARLREATLATTSTPEMLESALQDVAVKQQSGALHRSSLSASLLDSARRQLLALLRPELEEHMRKVRAPGAAESASGAEALASARHVLQRMEAACQPTCAEECREAARRCEEAESELQEGQRQHRSRAEAKEKLRHCHGSGDPVCLEAALNEARSIGVPDAHTLEAEARLRELRTAERQVQKALEAGDRVHLSAALEEAARQGLKTPVVDEAQQKLQSSKTSGLVSAIRQRDYHGLRQAIAEANVLFLAGCQLDLQAQCILGVWIICGCHDALKIDKWSLWLGIQRCTACRPAM</sequence>